<dbReference type="PANTHER" id="PTHR35046:SF23">
    <property type="entry name" value="NUCLEOTIDYLTRANSFERASE, RIBONUCLEASE H"/>
    <property type="match status" value="1"/>
</dbReference>
<feature type="domain" description="Retrotransposon gag" evidence="2">
    <location>
        <begin position="133"/>
        <end position="209"/>
    </location>
</feature>
<protein>
    <recommendedName>
        <fullName evidence="2">Retrotransposon gag domain-containing protein</fullName>
    </recommendedName>
</protein>
<dbReference type="InterPro" id="IPR005162">
    <property type="entry name" value="Retrotrans_gag_dom"/>
</dbReference>
<comment type="caution">
    <text evidence="3">The sequence shown here is derived from an EMBL/GenBank/DDBJ whole genome shotgun (WGS) entry which is preliminary data.</text>
</comment>
<proteinExistence type="predicted"/>
<accession>A0AAD8JQS5</accession>
<gene>
    <name evidence="3" type="ORF">QVD17_39566</name>
</gene>
<dbReference type="EMBL" id="JAUHHV010000011">
    <property type="protein sequence ID" value="KAK1407938.1"/>
    <property type="molecule type" value="Genomic_DNA"/>
</dbReference>
<dbReference type="Proteomes" id="UP001229421">
    <property type="component" value="Unassembled WGS sequence"/>
</dbReference>
<organism evidence="3 4">
    <name type="scientific">Tagetes erecta</name>
    <name type="common">African marigold</name>
    <dbReference type="NCBI Taxonomy" id="13708"/>
    <lineage>
        <taxon>Eukaryota</taxon>
        <taxon>Viridiplantae</taxon>
        <taxon>Streptophyta</taxon>
        <taxon>Embryophyta</taxon>
        <taxon>Tracheophyta</taxon>
        <taxon>Spermatophyta</taxon>
        <taxon>Magnoliopsida</taxon>
        <taxon>eudicotyledons</taxon>
        <taxon>Gunneridae</taxon>
        <taxon>Pentapetalae</taxon>
        <taxon>asterids</taxon>
        <taxon>campanulids</taxon>
        <taxon>Asterales</taxon>
        <taxon>Asteraceae</taxon>
        <taxon>Asteroideae</taxon>
        <taxon>Heliantheae alliance</taxon>
        <taxon>Tageteae</taxon>
        <taxon>Tagetes</taxon>
    </lineage>
</organism>
<dbReference type="PANTHER" id="PTHR35046">
    <property type="entry name" value="ZINC KNUCKLE (CCHC-TYPE) FAMILY PROTEIN"/>
    <property type="match status" value="1"/>
</dbReference>
<dbReference type="Pfam" id="PF03732">
    <property type="entry name" value="Retrotrans_gag"/>
    <property type="match status" value="1"/>
</dbReference>
<keyword evidence="4" id="KW-1185">Reference proteome</keyword>
<dbReference type="AlphaFoldDB" id="A0AAD8JQS5"/>
<evidence type="ECO:0000259" key="2">
    <source>
        <dbReference type="Pfam" id="PF03732"/>
    </source>
</evidence>
<evidence type="ECO:0000313" key="4">
    <source>
        <dbReference type="Proteomes" id="UP001229421"/>
    </source>
</evidence>
<evidence type="ECO:0000256" key="1">
    <source>
        <dbReference type="SAM" id="MobiDB-lite"/>
    </source>
</evidence>
<name>A0AAD8JQS5_TARER</name>
<evidence type="ECO:0000313" key="3">
    <source>
        <dbReference type="EMBL" id="KAK1407938.1"/>
    </source>
</evidence>
<sequence>MFAQGRDHHHQHRRFAAGGNGHVQRDPQDIAEIERLQQRVRELELNQFHNADDSAIESVIWAEEDDGFHNVFGQRHHRGPPPQPPSDPIRALGIRTEIPDFEGTMQPDDFIDWLQTVERIFDLRDVPDNLKVKLVAIKLKKYASLWWAHVQKQRLREGKYKVESWDKMKRLLRSKFLPVNHRQEFFLDYHNLRQQVLSIEEFIAEFERMR</sequence>
<feature type="region of interest" description="Disordered" evidence="1">
    <location>
        <begin position="1"/>
        <end position="24"/>
    </location>
</feature>
<reference evidence="3" key="1">
    <citation type="journal article" date="2023" name="bioRxiv">
        <title>Improved chromosome-level genome assembly for marigold (Tagetes erecta).</title>
        <authorList>
            <person name="Jiang F."/>
            <person name="Yuan L."/>
            <person name="Wang S."/>
            <person name="Wang H."/>
            <person name="Xu D."/>
            <person name="Wang A."/>
            <person name="Fan W."/>
        </authorList>
    </citation>
    <scope>NUCLEOTIDE SEQUENCE</scope>
    <source>
        <strain evidence="3">WSJ</strain>
        <tissue evidence="3">Leaf</tissue>
    </source>
</reference>